<dbReference type="InterPro" id="IPR025857">
    <property type="entry name" value="MacB_PCD"/>
</dbReference>
<keyword evidence="4 7" id="KW-0812">Transmembrane</keyword>
<feature type="transmembrane region" description="Helical" evidence="7">
    <location>
        <begin position="241"/>
        <end position="265"/>
    </location>
</feature>
<dbReference type="InterPro" id="IPR051447">
    <property type="entry name" value="Lipoprotein-release_system"/>
</dbReference>
<feature type="transmembrane region" description="Helical" evidence="7">
    <location>
        <begin position="339"/>
        <end position="359"/>
    </location>
</feature>
<feature type="transmembrane region" description="Helical" evidence="7">
    <location>
        <begin position="286"/>
        <end position="319"/>
    </location>
</feature>
<evidence type="ECO:0000259" key="8">
    <source>
        <dbReference type="Pfam" id="PF02687"/>
    </source>
</evidence>
<gene>
    <name evidence="10" type="ORF">ZRA01_25240</name>
</gene>
<evidence type="ECO:0000256" key="6">
    <source>
        <dbReference type="ARBA" id="ARBA00023136"/>
    </source>
</evidence>
<organism evidence="10 11">
    <name type="scientific">Zoogloea ramigera</name>
    <dbReference type="NCBI Taxonomy" id="350"/>
    <lineage>
        <taxon>Bacteria</taxon>
        <taxon>Pseudomonadati</taxon>
        <taxon>Pseudomonadota</taxon>
        <taxon>Betaproteobacteria</taxon>
        <taxon>Rhodocyclales</taxon>
        <taxon>Zoogloeaceae</taxon>
        <taxon>Zoogloea</taxon>
    </lineage>
</organism>
<keyword evidence="3" id="KW-1003">Cell membrane</keyword>
<dbReference type="EMBL" id="BJNV01000044">
    <property type="protein sequence ID" value="GEC96451.1"/>
    <property type="molecule type" value="Genomic_DNA"/>
</dbReference>
<dbReference type="Pfam" id="PF12704">
    <property type="entry name" value="MacB_PCD"/>
    <property type="match status" value="1"/>
</dbReference>
<dbReference type="GO" id="GO:0044874">
    <property type="term" value="P:lipoprotein localization to outer membrane"/>
    <property type="evidence" value="ECO:0007669"/>
    <property type="project" value="TreeGrafter"/>
</dbReference>
<keyword evidence="5 7" id="KW-1133">Transmembrane helix</keyword>
<proteinExistence type="inferred from homology"/>
<protein>
    <submittedName>
        <fullName evidence="10">ABC transporter permease</fullName>
    </submittedName>
</protein>
<keyword evidence="11" id="KW-1185">Reference proteome</keyword>
<name>A0A4Y4CU62_ZOORA</name>
<dbReference type="Pfam" id="PF02687">
    <property type="entry name" value="FtsX"/>
    <property type="match status" value="1"/>
</dbReference>
<feature type="domain" description="ABC3 transporter permease C-terminal" evidence="8">
    <location>
        <begin position="247"/>
        <end position="369"/>
    </location>
</feature>
<evidence type="ECO:0000313" key="11">
    <source>
        <dbReference type="Proteomes" id="UP000318422"/>
    </source>
</evidence>
<evidence type="ECO:0000259" key="9">
    <source>
        <dbReference type="Pfam" id="PF12704"/>
    </source>
</evidence>
<keyword evidence="6 7" id="KW-0472">Membrane</keyword>
<dbReference type="AlphaFoldDB" id="A0A4Y4CU62"/>
<evidence type="ECO:0000313" key="10">
    <source>
        <dbReference type="EMBL" id="GEC96451.1"/>
    </source>
</evidence>
<evidence type="ECO:0000256" key="2">
    <source>
        <dbReference type="ARBA" id="ARBA00005236"/>
    </source>
</evidence>
<dbReference type="Proteomes" id="UP000318422">
    <property type="component" value="Unassembled WGS sequence"/>
</dbReference>
<sequence>MLAFLLSGGFIHWLLDNMREGFIHSQVGHIQVVRPNYFEVGVADPYRYLLPENSDAEKAVRSTEHVVTMSSRLSFSGLASFKDQTITFMGEGVDSEAEKQVSRDITLVAGEALSSSDPTGVLLGRGLAANLGVKVGDTLVLMTSTAKGGMNASDVHVRGLFSTFSKEYDDGALRVPVGLSRELMRVKGATTWVVLLDDTANTAKSLQALRDKLDPKQFQLVPWEELADMYIKTRDLFLRQVFIVEMLIGLIIVLSIGNTLHMAVVERTGEIGTAMALGVRRRHILRLFIFEGLVLGTIGGFVGVSLGWSLSILISWIGIPMPPPPGMEDGFDAELLVDAGLAFNAFVLAVVTTVCASILPAFNASRMNIVDALRHQR</sequence>
<evidence type="ECO:0000256" key="1">
    <source>
        <dbReference type="ARBA" id="ARBA00004651"/>
    </source>
</evidence>
<dbReference type="GO" id="GO:0098797">
    <property type="term" value="C:plasma membrane protein complex"/>
    <property type="evidence" value="ECO:0007669"/>
    <property type="project" value="TreeGrafter"/>
</dbReference>
<evidence type="ECO:0000256" key="3">
    <source>
        <dbReference type="ARBA" id="ARBA00022475"/>
    </source>
</evidence>
<comment type="similarity">
    <text evidence="2">Belongs to the ABC-4 integral membrane protein family. LolC/E subfamily.</text>
</comment>
<comment type="subcellular location">
    <subcellularLocation>
        <location evidence="1">Cell membrane</location>
        <topology evidence="1">Multi-pass membrane protein</topology>
    </subcellularLocation>
</comment>
<evidence type="ECO:0000256" key="5">
    <source>
        <dbReference type="ARBA" id="ARBA00022989"/>
    </source>
</evidence>
<dbReference type="PANTHER" id="PTHR30489">
    <property type="entry name" value="LIPOPROTEIN-RELEASING SYSTEM TRANSMEMBRANE PROTEIN LOLE"/>
    <property type="match status" value="1"/>
</dbReference>
<dbReference type="PANTHER" id="PTHR30489:SF0">
    <property type="entry name" value="LIPOPROTEIN-RELEASING SYSTEM TRANSMEMBRANE PROTEIN LOLE"/>
    <property type="match status" value="1"/>
</dbReference>
<feature type="domain" description="MacB-like periplasmic core" evidence="9">
    <location>
        <begin position="3"/>
        <end position="211"/>
    </location>
</feature>
<evidence type="ECO:0000256" key="7">
    <source>
        <dbReference type="SAM" id="Phobius"/>
    </source>
</evidence>
<dbReference type="InterPro" id="IPR003838">
    <property type="entry name" value="ABC3_permease_C"/>
</dbReference>
<comment type="caution">
    <text evidence="10">The sequence shown here is derived from an EMBL/GenBank/DDBJ whole genome shotgun (WGS) entry which is preliminary data.</text>
</comment>
<evidence type="ECO:0000256" key="4">
    <source>
        <dbReference type="ARBA" id="ARBA00022692"/>
    </source>
</evidence>
<reference evidence="10 11" key="1">
    <citation type="submission" date="2019-06" db="EMBL/GenBank/DDBJ databases">
        <title>Whole genome shotgun sequence of Zoogloea ramigera NBRC 15342.</title>
        <authorList>
            <person name="Hosoyama A."/>
            <person name="Uohara A."/>
            <person name="Ohji S."/>
            <person name="Ichikawa N."/>
        </authorList>
    </citation>
    <scope>NUCLEOTIDE SEQUENCE [LARGE SCALE GENOMIC DNA]</scope>
    <source>
        <strain evidence="10 11">NBRC 15342</strain>
    </source>
</reference>
<accession>A0A4Y4CU62</accession>